<sequence length="1461" mass="156569">MHPVLNDGRLCWCISGHRFVFMVFLCSIIYISKGSSSEILLGTYSGPKLNETLQGSVLRYADKSSPSIVDNDTLSCEDLNGAGTFETTCILNTSLQLDRDLCISGAGNLEIYPNVMILCHISGCSITVNVSGNVTVAAYTAIIAGSIAFEANSITLSHDAIVNSTSLGGPPPAQTSGTPSSLDGAGGGHGGRGASCLRSNSTPWGGDVYSWSTLSDPWSFGSKGGSASADRQYGGDGGGRIMLKVVDTLNIDGFVLAEGGEGGLRGGGGSGGSIQVIASNLKGKGTISAAGGRGWGGGGGGRISLDCYSIQGVKITAHGGHSIGCHENAGAAGTIFDKRVQSLKISNDNFTTQTGTPLLDFPTSFLWSNVFVEDNAQVLVPLLWTRVQVRGQIRLLNGGSISFGLSDFPVSEFELVAEELLMSDSVIKVFGAFRMYVKMLLMWESKIQIDGGGNSDVGTSLLEARNLIELRKNSAILSNADLGIYGQGLLKLSGHGVAIKGQRLFLSLFYNITMEPGTLLQAPSDDGIGNIPGTQSLCDRQTCPKELILPPDDCQVNSSLSFTLQICRVEDVTVSGTVRGSILHIHRARTVIIKSDGLISAAALGCKGGVGEGKFLRYGAGGGAGHGGKGGSGFYNRTLVEGGRSYGDANLPCELGSGSGGSNEVPKHVAGGGMIVIGSIKWPLSRLEIHGALTADGQSHVQATRFNEGTLMGGLGGGSGGTILLFLRTFVLGKHSSLSITGGKGGPLGGGGGGGGRIHFDWSNIATDDEYVQIATVNGIINASGGAGSNGGYDGEEGTITGKACPKGLYGTFCNECPVGTYKDVVGSDPSLCNPCQINFHPHRAHFIYVRGGATQPSCPYRCFSEKYKMPKCYTPLEELIYTFGGPCPFSLVILFSLLVLALVLSVLRTKFIGADFTYQTDSSIRAHGPHTFPYLLSLAEVPDTSWAEETQNHVHRLYFMGPNKFREPWHLPYSPPDAIIKIVYEDAFNRFIDEINSVAAYEWWEGSVHRILAVLAYPCAWSWKQWRRRKKIHALQEYVRSEYDHSCLRSCRSRALYKGMKVGSTPDLMVAFIDFFLGGDEKREDVAASIQQRFPLCVIFGGNGNFMSPYYMHDDTLLRNLIGQYVPAPIWSRFIAGLNAQLRTLRQTNIHSGLNLLLAWISSHANPRLDCHGVKIELGWFQGTASGYYQLGILVSVNDSFILHMHHQVLGATSPERPRRGSSSPHKSLVRLQQNNPPISQTGSRRRTTGGVNGTIISEATLRSLQCKRDYLFPFSLLLQNTRPIGIDETLQLLICGMLLGDIVVTLLMLLQFYWIYLWTFLAVLLILPLSLISTFPAGLNALFSRGPKRSTLARIYALWNASSLSNVAVAYFSGIILYGFSPSEAPSEGHSWSIRSVSEDNAWWALPTVLVLLKSAQAGLLNCHVANLEIDDRSLLSGDPDAFWGPAAVAAAAPHSTRC</sequence>
<keyword evidence="5" id="KW-1185">Reference proteome</keyword>
<gene>
    <name evidence="4" type="ORF">SI8410_10014486</name>
</gene>
<accession>A0A7I8L3A0</accession>
<name>A0A7I8L3A0_SPIIN</name>
<proteinExistence type="predicted"/>
<keyword evidence="2" id="KW-0472">Membrane</keyword>
<reference evidence="4" key="1">
    <citation type="submission" date="2020-02" db="EMBL/GenBank/DDBJ databases">
        <authorList>
            <person name="Scholz U."/>
            <person name="Mascher M."/>
            <person name="Fiebig A."/>
        </authorList>
    </citation>
    <scope>NUCLEOTIDE SEQUENCE</scope>
</reference>
<feature type="transmembrane region" description="Helical" evidence="2">
    <location>
        <begin position="1357"/>
        <end position="1382"/>
    </location>
</feature>
<feature type="domain" description="DUF8003" evidence="3">
    <location>
        <begin position="800"/>
        <end position="874"/>
    </location>
</feature>
<evidence type="ECO:0000313" key="5">
    <source>
        <dbReference type="Proteomes" id="UP000663760"/>
    </source>
</evidence>
<feature type="compositionally biased region" description="Gly residues" evidence="1">
    <location>
        <begin position="184"/>
        <end position="193"/>
    </location>
</feature>
<dbReference type="EMBL" id="LR746273">
    <property type="protein sequence ID" value="CAA7403808.1"/>
    <property type="molecule type" value="Genomic_DNA"/>
</dbReference>
<feature type="transmembrane region" description="Helical" evidence="2">
    <location>
        <begin position="890"/>
        <end position="908"/>
    </location>
</feature>
<feature type="region of interest" description="Disordered" evidence="1">
    <location>
        <begin position="165"/>
        <end position="196"/>
    </location>
</feature>
<protein>
    <recommendedName>
        <fullName evidence="3">DUF8003 domain-containing protein</fullName>
    </recommendedName>
</protein>
<evidence type="ECO:0000256" key="1">
    <source>
        <dbReference type="SAM" id="MobiDB-lite"/>
    </source>
</evidence>
<feature type="transmembrane region" description="Helical" evidence="2">
    <location>
        <begin position="1294"/>
        <end position="1316"/>
    </location>
</feature>
<evidence type="ECO:0000256" key="2">
    <source>
        <dbReference type="SAM" id="Phobius"/>
    </source>
</evidence>
<evidence type="ECO:0000313" key="4">
    <source>
        <dbReference type="EMBL" id="CAA7403808.1"/>
    </source>
</evidence>
<feature type="transmembrane region" description="Helical" evidence="2">
    <location>
        <begin position="1322"/>
        <end position="1345"/>
    </location>
</feature>
<evidence type="ECO:0000259" key="3">
    <source>
        <dbReference type="Pfam" id="PF26010"/>
    </source>
</evidence>
<dbReference type="InterPro" id="IPR058316">
    <property type="entry name" value="DUF8003"/>
</dbReference>
<dbReference type="PANTHER" id="PTHR31513">
    <property type="entry name" value="EPHRIN TYPE-B RECEPTOR"/>
    <property type="match status" value="1"/>
</dbReference>
<dbReference type="Pfam" id="PF26010">
    <property type="entry name" value="DUF8003"/>
    <property type="match status" value="1"/>
</dbReference>
<dbReference type="Proteomes" id="UP000663760">
    <property type="component" value="Chromosome 10"/>
</dbReference>
<keyword evidence="2" id="KW-0812">Transmembrane</keyword>
<dbReference type="OrthoDB" id="122018at2759"/>
<keyword evidence="2" id="KW-1133">Transmembrane helix</keyword>
<feature type="region of interest" description="Disordered" evidence="1">
    <location>
        <begin position="1213"/>
        <end position="1252"/>
    </location>
</feature>
<dbReference type="PANTHER" id="PTHR31513:SF2">
    <property type="entry name" value="MRAZ"/>
    <property type="match status" value="1"/>
</dbReference>
<feature type="compositionally biased region" description="Polar residues" evidence="1">
    <location>
        <begin position="1232"/>
        <end position="1244"/>
    </location>
</feature>
<organism evidence="4 5">
    <name type="scientific">Spirodela intermedia</name>
    <name type="common">Intermediate duckweed</name>
    <dbReference type="NCBI Taxonomy" id="51605"/>
    <lineage>
        <taxon>Eukaryota</taxon>
        <taxon>Viridiplantae</taxon>
        <taxon>Streptophyta</taxon>
        <taxon>Embryophyta</taxon>
        <taxon>Tracheophyta</taxon>
        <taxon>Spermatophyta</taxon>
        <taxon>Magnoliopsida</taxon>
        <taxon>Liliopsida</taxon>
        <taxon>Araceae</taxon>
        <taxon>Lemnoideae</taxon>
        <taxon>Spirodela</taxon>
    </lineage>
</organism>